<dbReference type="EMBL" id="FPBV01000021">
    <property type="protein sequence ID" value="SFV02434.1"/>
    <property type="molecule type" value="Genomic_DNA"/>
</dbReference>
<dbReference type="Gene3D" id="3.40.50.720">
    <property type="entry name" value="NAD(P)-binding Rossmann-like Domain"/>
    <property type="match status" value="1"/>
</dbReference>
<dbReference type="GO" id="GO:0008206">
    <property type="term" value="P:bile acid metabolic process"/>
    <property type="evidence" value="ECO:0007669"/>
    <property type="project" value="UniProtKB-ARBA"/>
</dbReference>
<evidence type="ECO:0000256" key="1">
    <source>
        <dbReference type="ARBA" id="ARBA00006484"/>
    </source>
</evidence>
<sequence length="260" mass="27915">MQQTKRLSGRIAVVTGASRRRGIGTAICRALARDGADVLFTHWKSYDREMAWGADEDWPEEFVRELSAMGVRAAHLEVNLAESDAPSRILDATITMLGSPSILVNNAAHSTSDGFQKLNAEILDAHYAVNVRGTCLLSAEFARRYRGGSGGRIINMISGQDKGPMRGELAYAATKGAISAFTVSLAAEVAPLGITVNAVDPGPTDSGWMSDDVRARLLPRFPMGRIGQPEDAARLIAFLASDDAQWITGQILHSDGGFWG</sequence>
<dbReference type="AlphaFoldDB" id="A0A1I7KYR9"/>
<dbReference type="NCBIfam" id="NF009499">
    <property type="entry name" value="PRK12859.1"/>
    <property type="match status" value="1"/>
</dbReference>
<comment type="similarity">
    <text evidence="1">Belongs to the short-chain dehydrogenases/reductases (SDR) family.</text>
</comment>
<dbReference type="PRINTS" id="PR00080">
    <property type="entry name" value="SDRFAMILY"/>
</dbReference>
<gene>
    <name evidence="3" type="ORF">SAMN05421543_12115</name>
</gene>
<dbReference type="NCBIfam" id="NF009389">
    <property type="entry name" value="PRK12748.1"/>
    <property type="match status" value="1"/>
</dbReference>
<dbReference type="InterPro" id="IPR036291">
    <property type="entry name" value="NAD(P)-bd_dom_sf"/>
</dbReference>
<accession>A0A1I7KYR9</accession>
<evidence type="ECO:0000313" key="4">
    <source>
        <dbReference type="Proteomes" id="UP000183508"/>
    </source>
</evidence>
<dbReference type="eggNOG" id="COG1028">
    <property type="taxonomic scope" value="Bacteria"/>
</dbReference>
<dbReference type="Pfam" id="PF13561">
    <property type="entry name" value="adh_short_C2"/>
    <property type="match status" value="1"/>
</dbReference>
<reference evidence="4" key="1">
    <citation type="submission" date="2016-10" db="EMBL/GenBank/DDBJ databases">
        <authorList>
            <person name="Varghese N."/>
        </authorList>
    </citation>
    <scope>NUCLEOTIDE SEQUENCE [LARGE SCALE GENOMIC DNA]</scope>
    <source>
        <strain evidence="4">DSM 17980</strain>
    </source>
</reference>
<keyword evidence="2" id="KW-0560">Oxidoreductase</keyword>
<dbReference type="OrthoDB" id="125587at2"/>
<protein>
    <submittedName>
        <fullName evidence="3">3-oxoacyl-[acyl-carrier protein] reductase</fullName>
    </submittedName>
</protein>
<dbReference type="InterPro" id="IPR002347">
    <property type="entry name" value="SDR_fam"/>
</dbReference>
<dbReference type="STRING" id="392015.SAMN05421543_12115"/>
<dbReference type="FunFam" id="3.40.50.720:FF:000084">
    <property type="entry name" value="Short-chain dehydrogenase reductase"/>
    <property type="match status" value="1"/>
</dbReference>
<dbReference type="GO" id="GO:0016614">
    <property type="term" value="F:oxidoreductase activity, acting on CH-OH group of donors"/>
    <property type="evidence" value="ECO:0007669"/>
    <property type="project" value="UniProtKB-ARBA"/>
</dbReference>
<organism evidence="3 4">
    <name type="scientific">Alicyclobacillus macrosporangiidus</name>
    <dbReference type="NCBI Taxonomy" id="392015"/>
    <lineage>
        <taxon>Bacteria</taxon>
        <taxon>Bacillati</taxon>
        <taxon>Bacillota</taxon>
        <taxon>Bacilli</taxon>
        <taxon>Bacillales</taxon>
        <taxon>Alicyclobacillaceae</taxon>
        <taxon>Alicyclobacillus</taxon>
    </lineage>
</organism>
<dbReference type="PANTHER" id="PTHR48107">
    <property type="entry name" value="NADPH-DEPENDENT ALDEHYDE REDUCTASE-LIKE PROTEIN, CHLOROPLASTIC-RELATED"/>
    <property type="match status" value="1"/>
</dbReference>
<dbReference type="PROSITE" id="PS00061">
    <property type="entry name" value="ADH_SHORT"/>
    <property type="match status" value="1"/>
</dbReference>
<evidence type="ECO:0000256" key="2">
    <source>
        <dbReference type="ARBA" id="ARBA00023002"/>
    </source>
</evidence>
<dbReference type="InterPro" id="IPR020904">
    <property type="entry name" value="Sc_DH/Rdtase_CS"/>
</dbReference>
<dbReference type="PRINTS" id="PR00081">
    <property type="entry name" value="GDHRDH"/>
</dbReference>
<name>A0A1I7KYR9_9BACL</name>
<dbReference type="PANTHER" id="PTHR48107:SF7">
    <property type="entry name" value="RE15974P"/>
    <property type="match status" value="1"/>
</dbReference>
<dbReference type="Proteomes" id="UP000183508">
    <property type="component" value="Unassembled WGS sequence"/>
</dbReference>
<evidence type="ECO:0000313" key="3">
    <source>
        <dbReference type="EMBL" id="SFV02434.1"/>
    </source>
</evidence>
<keyword evidence="4" id="KW-1185">Reference proteome</keyword>
<dbReference type="RefSeq" id="WP_074955255.1">
    <property type="nucleotide sequence ID" value="NZ_FPBV01000021.1"/>
</dbReference>
<dbReference type="SUPFAM" id="SSF51735">
    <property type="entry name" value="NAD(P)-binding Rossmann-fold domains"/>
    <property type="match status" value="1"/>
</dbReference>
<proteinExistence type="inferred from homology"/>